<evidence type="ECO:0000313" key="12">
    <source>
        <dbReference type="EMBL" id="XBS21433.1"/>
    </source>
</evidence>
<proteinExistence type="inferred from homology"/>
<dbReference type="SUPFAM" id="SSF52980">
    <property type="entry name" value="Restriction endonuclease-like"/>
    <property type="match status" value="1"/>
</dbReference>
<evidence type="ECO:0000256" key="7">
    <source>
        <dbReference type="ARBA" id="ARBA00022840"/>
    </source>
</evidence>
<reference evidence="12 13" key="1">
    <citation type="journal article" date="2024" name="Microbiology">
        <title>Methylomarinum rosea sp. nov., a novel halophilic methanotrophic bacterium from the hypersaline Lake Elton.</title>
        <authorList>
            <person name="Suleimanov R.Z."/>
            <person name="Oshkin I.Y."/>
            <person name="Danilova O.V."/>
            <person name="Suzina N.E."/>
            <person name="Dedysh S.N."/>
        </authorList>
    </citation>
    <scope>NUCLEOTIDE SEQUENCE [LARGE SCALE GENOMIC DNA]</scope>
    <source>
        <strain evidence="12 13">Ch1-1</strain>
    </source>
</reference>
<dbReference type="NCBIfam" id="TIGR01450">
    <property type="entry name" value="recC"/>
    <property type="match status" value="1"/>
</dbReference>
<keyword evidence="8 10" id="KW-0238">DNA-binding</keyword>
<dbReference type="EMBL" id="CP157743">
    <property type="protein sequence ID" value="XBS21433.1"/>
    <property type="molecule type" value="Genomic_DNA"/>
</dbReference>
<dbReference type="HAMAP" id="MF_01486">
    <property type="entry name" value="RecC"/>
    <property type="match status" value="1"/>
</dbReference>
<dbReference type="InterPro" id="IPR013986">
    <property type="entry name" value="DExx_box_DNA_helicase_dom_sf"/>
</dbReference>
<dbReference type="GO" id="GO:0000724">
    <property type="term" value="P:double-strand break repair via homologous recombination"/>
    <property type="evidence" value="ECO:0007669"/>
    <property type="project" value="UniProtKB-UniRule"/>
</dbReference>
<evidence type="ECO:0000259" key="11">
    <source>
        <dbReference type="Pfam" id="PF17946"/>
    </source>
</evidence>
<comment type="subunit">
    <text evidence="10">Heterotrimer of RecB, RecC and RecD. All subunits contribute to DNA-binding.</text>
</comment>
<evidence type="ECO:0000256" key="3">
    <source>
        <dbReference type="ARBA" id="ARBA00022763"/>
    </source>
</evidence>
<comment type="miscellaneous">
    <text evidence="10">In the RecBCD complex, RecB has a slow 3'-5' helicase, an exonuclease activity and loads RecA onto ssDNA, RecD has a fast 5'-3' helicase activity, while RecC stimulates the ATPase and processivity of the RecB helicase and contributes to recognition of the Chi site.</text>
</comment>
<keyword evidence="1 10" id="KW-0540">Nuclease</keyword>
<dbReference type="GO" id="GO:0008854">
    <property type="term" value="F:exodeoxyribonuclease V activity"/>
    <property type="evidence" value="ECO:0007669"/>
    <property type="project" value="InterPro"/>
</dbReference>
<dbReference type="PANTHER" id="PTHR30591:SF1">
    <property type="entry name" value="RECBCD ENZYME SUBUNIT RECC"/>
    <property type="match status" value="1"/>
</dbReference>
<keyword evidence="5 10" id="KW-0347">Helicase</keyword>
<organism evidence="12 13">
    <name type="scientific">Methylomarinum roseum</name>
    <dbReference type="NCBI Taxonomy" id="3067653"/>
    <lineage>
        <taxon>Bacteria</taxon>
        <taxon>Pseudomonadati</taxon>
        <taxon>Pseudomonadota</taxon>
        <taxon>Gammaproteobacteria</taxon>
        <taxon>Methylococcales</taxon>
        <taxon>Methylococcaceae</taxon>
        <taxon>Methylomarinum</taxon>
    </lineage>
</organism>
<keyword evidence="9 10" id="KW-0234">DNA repair</keyword>
<dbReference type="SUPFAM" id="SSF52540">
    <property type="entry name" value="P-loop containing nucleoside triphosphate hydrolases"/>
    <property type="match status" value="2"/>
</dbReference>
<evidence type="ECO:0000256" key="5">
    <source>
        <dbReference type="ARBA" id="ARBA00022806"/>
    </source>
</evidence>
<name>A0AAU7NWS0_9GAMM</name>
<dbReference type="GO" id="GO:0005524">
    <property type="term" value="F:ATP binding"/>
    <property type="evidence" value="ECO:0007669"/>
    <property type="project" value="UniProtKB-UniRule"/>
</dbReference>
<evidence type="ECO:0000256" key="4">
    <source>
        <dbReference type="ARBA" id="ARBA00022801"/>
    </source>
</evidence>
<dbReference type="Pfam" id="PF17946">
    <property type="entry name" value="RecC_C"/>
    <property type="match status" value="1"/>
</dbReference>
<dbReference type="InterPro" id="IPR011335">
    <property type="entry name" value="Restrct_endonuc-II-like"/>
</dbReference>
<keyword evidence="4 10" id="KW-0378">Hydrolase</keyword>
<keyword evidence="7 10" id="KW-0067">ATP-binding</keyword>
<dbReference type="KEGG" id="mech:Q9L42_004725"/>
<dbReference type="GO" id="GO:0009338">
    <property type="term" value="C:exodeoxyribonuclease V complex"/>
    <property type="evidence" value="ECO:0007669"/>
    <property type="project" value="InterPro"/>
</dbReference>
<dbReference type="AlphaFoldDB" id="A0AAU7NWS0"/>
<evidence type="ECO:0000256" key="6">
    <source>
        <dbReference type="ARBA" id="ARBA00022839"/>
    </source>
</evidence>
<protein>
    <recommendedName>
        <fullName evidence="10">RecBCD enzyme subunit RecC</fullName>
    </recommendedName>
    <alternativeName>
        <fullName evidence="10">Exonuclease V subunit RecC</fullName>
        <shortName evidence="10">ExoV subunit RecC</shortName>
    </alternativeName>
    <alternativeName>
        <fullName evidence="10">Helicase/nuclease RecBCD subunit RecC</fullName>
    </alternativeName>
</protein>
<dbReference type="Proteomes" id="UP001225378">
    <property type="component" value="Chromosome"/>
</dbReference>
<dbReference type="Gene3D" id="3.40.50.10930">
    <property type="match status" value="1"/>
</dbReference>
<feature type="domain" description="RecC C-terminal" evidence="11">
    <location>
        <begin position="759"/>
        <end position="974"/>
    </location>
</feature>
<gene>
    <name evidence="10 12" type="primary">recC</name>
    <name evidence="12" type="ORF">Q9L42_004725</name>
</gene>
<dbReference type="InterPro" id="IPR027417">
    <property type="entry name" value="P-loop_NTPase"/>
</dbReference>
<keyword evidence="3 10" id="KW-0227">DNA damage</keyword>
<keyword evidence="6 10" id="KW-0269">Exonuclease</keyword>
<dbReference type="InterPro" id="IPR041500">
    <property type="entry name" value="RecC_C"/>
</dbReference>
<dbReference type="Pfam" id="PF04257">
    <property type="entry name" value="Exonuc_V_gamma"/>
    <property type="match status" value="1"/>
</dbReference>
<dbReference type="GO" id="GO:0003677">
    <property type="term" value="F:DNA binding"/>
    <property type="evidence" value="ECO:0007669"/>
    <property type="project" value="UniProtKB-UniRule"/>
</dbReference>
<dbReference type="Gene3D" id="1.10.10.990">
    <property type="match status" value="1"/>
</dbReference>
<evidence type="ECO:0000256" key="1">
    <source>
        <dbReference type="ARBA" id="ARBA00022722"/>
    </source>
</evidence>
<dbReference type="PANTHER" id="PTHR30591">
    <property type="entry name" value="RECBCD ENZYME SUBUNIT RECC"/>
    <property type="match status" value="1"/>
</dbReference>
<evidence type="ECO:0000313" key="13">
    <source>
        <dbReference type="Proteomes" id="UP001225378"/>
    </source>
</evidence>
<evidence type="ECO:0000256" key="10">
    <source>
        <dbReference type="HAMAP-Rule" id="MF_01486"/>
    </source>
</evidence>
<evidence type="ECO:0000256" key="2">
    <source>
        <dbReference type="ARBA" id="ARBA00022741"/>
    </source>
</evidence>
<keyword evidence="2 10" id="KW-0547">Nucleotide-binding</keyword>
<comment type="function">
    <text evidence="10">A helicase/nuclease that prepares dsDNA breaks (DSB) for recombinational DNA repair. Binds to DSBs and unwinds DNA via a highly rapid and processive ATP-dependent bidirectional helicase activity. Unwinds dsDNA until it encounters a Chi (crossover hotspot instigator) sequence from the 3' direction. Cuts ssDNA a few nucleotides 3' to the Chi site. The properties and activities of the enzyme are changed at Chi. The Chi-altered holoenzyme produces a long 3'-ssDNA overhang and facilitates RecA-binding to the ssDNA for homologous DNA recombination and repair. Holoenzyme degrades any linearized DNA that is unable to undergo homologous recombination. In the holoenzyme this subunit recognizes the wild-type Chi sequence, and when added to isolated RecB increases its ATP-dependent helicase processivity.</text>
</comment>
<sequence length="1043" mass="119760">MFILHSSNKTENLLAHLVAILQHAPLASPFSEEVFLIQSQGMERWLSQQLAAEFKVWGNYRFLFPGKFFSSLAQKLDSRLSDEAFDRHLMLWRFEAALRHLQGDVFKPLLHYLSGENVELKRFQLAQQLSQIFDQYQMMRPDMLALWQQEQLLYGGETEAWQCALWRQVSADIGPKHRGALWLQLIDKFNAAEPGQFQTQLPERVSVFGVHSLPPLFLSYLQGLSRHCDVHFYLLNPAQVYWGDAPGKKLRAQLEQFDGHPLLATLGQQGREFQQMLLDQLQFELELDSFEAASAVSNLQQLQNDILGNERPACALENDGSIAIHACHSRMREVQVMKNQLLAALEQDPELELRDIVVMAPDIQLYAPFISAVFDDIQHAIADRSLSLSNTALDVYLRFLHLSRSRFGWQEVLDLLEQPAVYLSFGLSEADLDLIRYWVDDTRVRWGRNAEHKQQLGLPPLAENTWQAALERLLMGYAVADDGDFVDGVLPYKHIEGSAAQALGGLHDFLQTLFQAAAELQSSKNLRQWGEVLYRYADQLLAEAEPVERQQLNELLLELAEHYASVHDEALALEVIISWLEGMVSERKSSTGFLRGQLTFCSMLPMRSIPFKVIVLLGMNDGEFPKIDRHPTFDLLGQNFRPGDRSRRADDRYQFLEILLSARQQLMISYIGQSMQHNKEIPPSVIVSELLDVLAEHYQLSDLTVRHPLQSFSMGYFDGRSEQLFSYVHSDCETARRLHDEKAPEQPWWQDSIEAENDEMVEIADLFAFYRHPQRYFMQRQLGLRYYGLSVEAEEREAFALDALESYAVQQDWIHAALHDDTLSLPKLQAEGRWLLGAPGELAFAQQQPAIEQFVERIKSKGLGEERPELAIDIAFERYRLVGKLANLYQKGSLLYRFSSLKGKDFIQAWLHHLLINRLESQDTVLLSKDKDLLFPAALARSEDLQVLIDIFQQGQRRPDVFFTEAVFDYLQQGQKVKASTRPITEPLAHTIAKMQERIARPYEPELRQLFSHDGALTQAFGEDFAAQCEALLQPIWEAVYER</sequence>
<dbReference type="PIRSF" id="PIRSF000980">
    <property type="entry name" value="RecC"/>
    <property type="match status" value="1"/>
</dbReference>
<comment type="similarity">
    <text evidence="10">Belongs to the RecC family.</text>
</comment>
<dbReference type="InterPro" id="IPR006697">
    <property type="entry name" value="RecC"/>
</dbReference>
<evidence type="ECO:0000256" key="8">
    <source>
        <dbReference type="ARBA" id="ARBA00023125"/>
    </source>
</evidence>
<dbReference type="Gene3D" id="1.10.10.160">
    <property type="match status" value="1"/>
</dbReference>
<dbReference type="Gene3D" id="3.40.50.300">
    <property type="entry name" value="P-loop containing nucleotide triphosphate hydrolases"/>
    <property type="match status" value="2"/>
</dbReference>
<dbReference type="GO" id="GO:0003678">
    <property type="term" value="F:DNA helicase activity"/>
    <property type="evidence" value="ECO:0007669"/>
    <property type="project" value="UniProtKB-UniRule"/>
</dbReference>
<accession>A0AAU7NWS0</accession>
<keyword evidence="13" id="KW-1185">Reference proteome</keyword>
<dbReference type="RefSeq" id="WP_349432100.1">
    <property type="nucleotide sequence ID" value="NZ_CP157743.1"/>
</dbReference>
<evidence type="ECO:0000256" key="9">
    <source>
        <dbReference type="ARBA" id="ARBA00023204"/>
    </source>
</evidence>